<dbReference type="Proteomes" id="UP000191285">
    <property type="component" value="Unassembled WGS sequence"/>
</dbReference>
<gene>
    <name evidence="4" type="ORF">PENSTE_c005G07384</name>
</gene>
<dbReference type="FunFam" id="3.90.79.10:FF:000060">
    <property type="entry name" value="Nudix hydrolase 1"/>
    <property type="match status" value="1"/>
</dbReference>
<feature type="domain" description="Nudix hydrolase" evidence="3">
    <location>
        <begin position="2"/>
        <end position="138"/>
    </location>
</feature>
<reference evidence="5" key="1">
    <citation type="journal article" date="2017" name="Nat. Microbiol.">
        <title>Global analysis of biosynthetic gene clusters reveals vast potential of secondary metabolite production in Penicillium species.</title>
        <authorList>
            <person name="Nielsen J.C."/>
            <person name="Grijseels S."/>
            <person name="Prigent S."/>
            <person name="Ji B."/>
            <person name="Dainat J."/>
            <person name="Nielsen K.F."/>
            <person name="Frisvad J.C."/>
            <person name="Workman M."/>
            <person name="Nielsen J."/>
        </authorList>
    </citation>
    <scope>NUCLEOTIDE SEQUENCE [LARGE SCALE GENOMIC DNA]</scope>
    <source>
        <strain evidence="5">IBT 24891</strain>
    </source>
</reference>
<protein>
    <recommendedName>
        <fullName evidence="3">Nudix hydrolase domain-containing protein</fullName>
    </recommendedName>
</protein>
<dbReference type="CDD" id="cd04678">
    <property type="entry name" value="NUDIX_MTH2_Nudt15"/>
    <property type="match status" value="1"/>
</dbReference>
<dbReference type="EMBL" id="MLKD01000005">
    <property type="protein sequence ID" value="OQE26294.1"/>
    <property type="molecule type" value="Genomic_DNA"/>
</dbReference>
<accession>A0A1V6TJW2</accession>
<evidence type="ECO:0000313" key="5">
    <source>
        <dbReference type="Proteomes" id="UP000191285"/>
    </source>
</evidence>
<dbReference type="PROSITE" id="PS51462">
    <property type="entry name" value="NUDIX"/>
    <property type="match status" value="1"/>
</dbReference>
<proteinExistence type="inferred from homology"/>
<comment type="similarity">
    <text evidence="2">Belongs to the Nudix hydrolase family.</text>
</comment>
<dbReference type="AlphaFoldDB" id="A0A1V6TJW2"/>
<evidence type="ECO:0000259" key="3">
    <source>
        <dbReference type="PROSITE" id="PS51462"/>
    </source>
</evidence>
<evidence type="ECO:0000256" key="1">
    <source>
        <dbReference type="ARBA" id="ARBA00022801"/>
    </source>
</evidence>
<dbReference type="STRING" id="303698.A0A1V6TJW2"/>
<dbReference type="Gene3D" id="3.90.79.10">
    <property type="entry name" value="Nucleoside Triphosphate Pyrophosphohydrolase"/>
    <property type="match status" value="1"/>
</dbReference>
<sequence>MDPKVGVGIFVLNSEGKFIIGKRKGSHGADTWGLPGGHLEFGESFETCAERELLEETGLAVRNLEFWTATNSVFKDVVPNKHYVTIFIGGTLKDEGAQPQIMEPNKCTAWEWVSWDEVKADAEKMISGEGTPEKQLFLPLMELVIQRPNFSISKDGVA</sequence>
<evidence type="ECO:0000256" key="2">
    <source>
        <dbReference type="RuleBase" id="RU003476"/>
    </source>
</evidence>
<dbReference type="InterPro" id="IPR000086">
    <property type="entry name" value="NUDIX_hydrolase_dom"/>
</dbReference>
<dbReference type="Pfam" id="PF00293">
    <property type="entry name" value="NUDIX"/>
    <property type="match status" value="1"/>
</dbReference>
<dbReference type="InterPro" id="IPR015797">
    <property type="entry name" value="NUDIX_hydrolase-like_dom_sf"/>
</dbReference>
<dbReference type="PANTHER" id="PTHR16099:SF5">
    <property type="entry name" value="NUCLEOTIDE TRIPHOSPHATE DIPHOSPHATASE NUDT15"/>
    <property type="match status" value="1"/>
</dbReference>
<evidence type="ECO:0000313" key="4">
    <source>
        <dbReference type="EMBL" id="OQE26294.1"/>
    </source>
</evidence>
<dbReference type="InterPro" id="IPR020084">
    <property type="entry name" value="NUDIX_hydrolase_CS"/>
</dbReference>
<dbReference type="PRINTS" id="PR00502">
    <property type="entry name" value="NUDIXFAMILY"/>
</dbReference>
<name>A0A1V6TJW2_9EURO</name>
<dbReference type="GO" id="GO:0005829">
    <property type="term" value="C:cytosol"/>
    <property type="evidence" value="ECO:0007669"/>
    <property type="project" value="TreeGrafter"/>
</dbReference>
<comment type="caution">
    <text evidence="4">The sequence shown here is derived from an EMBL/GenBank/DDBJ whole genome shotgun (WGS) entry which is preliminary data.</text>
</comment>
<organism evidence="4 5">
    <name type="scientific">Penicillium steckii</name>
    <dbReference type="NCBI Taxonomy" id="303698"/>
    <lineage>
        <taxon>Eukaryota</taxon>
        <taxon>Fungi</taxon>
        <taxon>Dikarya</taxon>
        <taxon>Ascomycota</taxon>
        <taxon>Pezizomycotina</taxon>
        <taxon>Eurotiomycetes</taxon>
        <taxon>Eurotiomycetidae</taxon>
        <taxon>Eurotiales</taxon>
        <taxon>Aspergillaceae</taxon>
        <taxon>Penicillium</taxon>
    </lineage>
</organism>
<dbReference type="PANTHER" id="PTHR16099">
    <property type="entry name" value="8-OXO-DGTP DIPHOSPHATES NUDT15"/>
    <property type="match status" value="1"/>
</dbReference>
<dbReference type="OrthoDB" id="447842at2759"/>
<keyword evidence="5" id="KW-1185">Reference proteome</keyword>
<dbReference type="GO" id="GO:0035539">
    <property type="term" value="F:8-oxo-7,8-dihydrodeoxyguanosine triphosphate pyrophosphatase activity"/>
    <property type="evidence" value="ECO:0007669"/>
    <property type="project" value="TreeGrafter"/>
</dbReference>
<dbReference type="InterPro" id="IPR020476">
    <property type="entry name" value="Nudix_hydrolase"/>
</dbReference>
<dbReference type="PROSITE" id="PS00893">
    <property type="entry name" value="NUDIX_BOX"/>
    <property type="match status" value="1"/>
</dbReference>
<keyword evidence="1 2" id="KW-0378">Hydrolase</keyword>
<dbReference type="GO" id="GO:0006203">
    <property type="term" value="P:dGTP catabolic process"/>
    <property type="evidence" value="ECO:0007669"/>
    <property type="project" value="TreeGrafter"/>
</dbReference>
<dbReference type="SUPFAM" id="SSF55811">
    <property type="entry name" value="Nudix"/>
    <property type="match status" value="1"/>
</dbReference>